<evidence type="ECO:0000256" key="4">
    <source>
        <dbReference type="ARBA" id="ARBA00022840"/>
    </source>
</evidence>
<feature type="domain" description="Helicase C-terminal" evidence="6">
    <location>
        <begin position="2"/>
        <end position="84"/>
    </location>
</feature>
<dbReference type="GO" id="GO:0051607">
    <property type="term" value="P:defense response to virus"/>
    <property type="evidence" value="ECO:0007669"/>
    <property type="project" value="UniProtKB-KW"/>
</dbReference>
<name>A0AAW6Y0K4_STRAG</name>
<evidence type="ECO:0000256" key="1">
    <source>
        <dbReference type="ARBA" id="ARBA00022741"/>
    </source>
</evidence>
<evidence type="ECO:0000313" key="7">
    <source>
        <dbReference type="EMBL" id="MDK6900567.1"/>
    </source>
</evidence>
<dbReference type="EMBL" id="JASOIH010000254">
    <property type="protein sequence ID" value="MDK6900567.1"/>
    <property type="molecule type" value="Genomic_DNA"/>
</dbReference>
<protein>
    <submittedName>
        <fullName evidence="7">CRISPR-associated helicase/endonuclease Cas3</fullName>
    </submittedName>
</protein>
<evidence type="ECO:0000259" key="6">
    <source>
        <dbReference type="SMART" id="SM00490"/>
    </source>
</evidence>
<dbReference type="InterPro" id="IPR054712">
    <property type="entry name" value="Cas3-like_dom"/>
</dbReference>
<sequence length="101" mass="11256">AQKVAKEIGEHTIILHSRMTAEHRRQNAELLEKTIGPDKKGEGLTVVGTQAIEASLDIDLDVMRTELCPAPSLIQRAGRVWRREDINRSLRIPGAVHLPMT</sequence>
<keyword evidence="4" id="KW-0067">ATP-binding</keyword>
<dbReference type="InterPro" id="IPR001650">
    <property type="entry name" value="Helicase_C-like"/>
</dbReference>
<dbReference type="Gene3D" id="3.40.50.300">
    <property type="entry name" value="P-loop containing nucleotide triphosphate hydrolases"/>
    <property type="match status" value="1"/>
</dbReference>
<evidence type="ECO:0000313" key="8">
    <source>
        <dbReference type="Proteomes" id="UP001230629"/>
    </source>
</evidence>
<dbReference type="Pfam" id="PF22590">
    <property type="entry name" value="Cas3-like_C_2"/>
    <property type="match status" value="1"/>
</dbReference>
<gene>
    <name evidence="7" type="ORF">QP229_11455</name>
</gene>
<dbReference type="Proteomes" id="UP001230629">
    <property type="component" value="Unassembled WGS sequence"/>
</dbReference>
<keyword evidence="1" id="KW-0547">Nucleotide-binding</keyword>
<dbReference type="InterPro" id="IPR027417">
    <property type="entry name" value="P-loop_NTPase"/>
</dbReference>
<dbReference type="SUPFAM" id="SSF52540">
    <property type="entry name" value="P-loop containing nucleoside triphosphate hydrolases"/>
    <property type="match status" value="1"/>
</dbReference>
<dbReference type="GO" id="GO:0004386">
    <property type="term" value="F:helicase activity"/>
    <property type="evidence" value="ECO:0007669"/>
    <property type="project" value="UniProtKB-KW"/>
</dbReference>
<evidence type="ECO:0000256" key="3">
    <source>
        <dbReference type="ARBA" id="ARBA00022806"/>
    </source>
</evidence>
<evidence type="ECO:0000256" key="2">
    <source>
        <dbReference type="ARBA" id="ARBA00022801"/>
    </source>
</evidence>
<feature type="non-terminal residue" evidence="7">
    <location>
        <position position="101"/>
    </location>
</feature>
<feature type="non-terminal residue" evidence="7">
    <location>
        <position position="1"/>
    </location>
</feature>
<proteinExistence type="predicted"/>
<reference evidence="7" key="1">
    <citation type="submission" date="2023-05" db="EMBL/GenBank/DDBJ databases">
        <title>Cataloging the Phylogenetic Diversity of Human Bladder Bacteria.</title>
        <authorList>
            <person name="Du J."/>
        </authorList>
    </citation>
    <scope>NUCLEOTIDE SEQUENCE</scope>
    <source>
        <strain evidence="7">UMB8703</strain>
    </source>
</reference>
<dbReference type="SMART" id="SM00490">
    <property type="entry name" value="HELICc"/>
    <property type="match status" value="1"/>
</dbReference>
<evidence type="ECO:0000256" key="5">
    <source>
        <dbReference type="ARBA" id="ARBA00023118"/>
    </source>
</evidence>
<dbReference type="AlphaFoldDB" id="A0AAW6Y0K4"/>
<dbReference type="GO" id="GO:0016787">
    <property type="term" value="F:hydrolase activity"/>
    <property type="evidence" value="ECO:0007669"/>
    <property type="project" value="UniProtKB-KW"/>
</dbReference>
<keyword evidence="3" id="KW-0347">Helicase</keyword>
<organism evidence="7 8">
    <name type="scientific">Streptococcus agalactiae</name>
    <dbReference type="NCBI Taxonomy" id="1311"/>
    <lineage>
        <taxon>Bacteria</taxon>
        <taxon>Bacillati</taxon>
        <taxon>Bacillota</taxon>
        <taxon>Bacilli</taxon>
        <taxon>Lactobacillales</taxon>
        <taxon>Streptococcaceae</taxon>
        <taxon>Streptococcus</taxon>
    </lineage>
</organism>
<keyword evidence="2" id="KW-0378">Hydrolase</keyword>
<comment type="caution">
    <text evidence="7">The sequence shown here is derived from an EMBL/GenBank/DDBJ whole genome shotgun (WGS) entry which is preliminary data.</text>
</comment>
<dbReference type="GO" id="GO:0005524">
    <property type="term" value="F:ATP binding"/>
    <property type="evidence" value="ECO:0007669"/>
    <property type="project" value="UniProtKB-KW"/>
</dbReference>
<accession>A0AAW6Y0K4</accession>
<keyword evidence="5" id="KW-0051">Antiviral defense</keyword>